<evidence type="ECO:0000313" key="2">
    <source>
        <dbReference type="EMBL" id="TDR80028.1"/>
    </source>
</evidence>
<dbReference type="AlphaFoldDB" id="A0A4R7B5Y1"/>
<dbReference type="PANTHER" id="PTHR47328">
    <property type="match status" value="1"/>
</dbReference>
<keyword evidence="3" id="KW-1185">Reference proteome</keyword>
<dbReference type="RefSeq" id="WP_133680340.1">
    <property type="nucleotide sequence ID" value="NZ_SNZP01000006.1"/>
</dbReference>
<dbReference type="InterPro" id="IPR019897">
    <property type="entry name" value="RidA_CS"/>
</dbReference>
<accession>A0A4R7B5Y1</accession>
<dbReference type="Gene3D" id="3.30.1330.40">
    <property type="entry name" value="RutC-like"/>
    <property type="match status" value="1"/>
</dbReference>
<dbReference type="PANTHER" id="PTHR47328:SF1">
    <property type="entry name" value="RUTC FAMILY PROTEIN YOAB"/>
    <property type="match status" value="1"/>
</dbReference>
<name>A0A4R7B5Y1_9NEIS</name>
<comment type="similarity">
    <text evidence="1">Belongs to the RutC family.</text>
</comment>
<dbReference type="EMBL" id="SNZP01000006">
    <property type="protein sequence ID" value="TDR80028.1"/>
    <property type="molecule type" value="Genomic_DNA"/>
</dbReference>
<gene>
    <name evidence="2" type="ORF">DFP86_106171</name>
</gene>
<protein>
    <submittedName>
        <fullName evidence="2">Enamine deaminase RidA (YjgF/YER057c/UK114 family)</fullName>
    </submittedName>
</protein>
<organism evidence="2 3">
    <name type="scientific">Paludibacterium purpuratum</name>
    <dbReference type="NCBI Taxonomy" id="1144873"/>
    <lineage>
        <taxon>Bacteria</taxon>
        <taxon>Pseudomonadati</taxon>
        <taxon>Pseudomonadota</taxon>
        <taxon>Betaproteobacteria</taxon>
        <taxon>Neisseriales</taxon>
        <taxon>Chromobacteriaceae</taxon>
        <taxon>Paludibacterium</taxon>
    </lineage>
</organism>
<evidence type="ECO:0000256" key="1">
    <source>
        <dbReference type="ARBA" id="ARBA00010552"/>
    </source>
</evidence>
<dbReference type="InterPro" id="IPR035709">
    <property type="entry name" value="YoaB-like"/>
</dbReference>
<dbReference type="CDD" id="cd06150">
    <property type="entry name" value="YjgF_YER057c_UK114_like_2"/>
    <property type="match status" value="1"/>
</dbReference>
<sequence>MTIYRHQPGARLSEAVVANGLIFLAGQVPNNTDVDATAQTADVLAQIDKLLAELGSDKSRIVDTTIFLADLADYDAMNVAWDAWVPAGHTPARATVQAKLANPAWKVEIKLVAAR</sequence>
<reference evidence="2 3" key="1">
    <citation type="submission" date="2019-03" db="EMBL/GenBank/DDBJ databases">
        <title>Genomic Encyclopedia of Type Strains, Phase III (KMG-III): the genomes of soil and plant-associated and newly described type strains.</title>
        <authorList>
            <person name="Whitman W."/>
        </authorList>
    </citation>
    <scope>NUCLEOTIDE SEQUENCE [LARGE SCALE GENOMIC DNA]</scope>
    <source>
        <strain evidence="2 3">CECT 8976</strain>
    </source>
</reference>
<dbReference type="OrthoDB" id="6899345at2"/>
<evidence type="ECO:0000313" key="3">
    <source>
        <dbReference type="Proteomes" id="UP000295611"/>
    </source>
</evidence>
<comment type="caution">
    <text evidence="2">The sequence shown here is derived from an EMBL/GenBank/DDBJ whole genome shotgun (WGS) entry which is preliminary data.</text>
</comment>
<dbReference type="PROSITE" id="PS01094">
    <property type="entry name" value="UPF0076"/>
    <property type="match status" value="1"/>
</dbReference>
<proteinExistence type="inferred from homology"/>
<dbReference type="InterPro" id="IPR006175">
    <property type="entry name" value="YjgF/YER057c/UK114"/>
</dbReference>
<dbReference type="SUPFAM" id="SSF55298">
    <property type="entry name" value="YjgF-like"/>
    <property type="match status" value="1"/>
</dbReference>
<dbReference type="Proteomes" id="UP000295611">
    <property type="component" value="Unassembled WGS sequence"/>
</dbReference>
<dbReference type="Pfam" id="PF01042">
    <property type="entry name" value="Ribonuc_L-PSP"/>
    <property type="match status" value="1"/>
</dbReference>
<dbReference type="InterPro" id="IPR035959">
    <property type="entry name" value="RutC-like_sf"/>
</dbReference>